<organism evidence="3 4">
    <name type="scientific">Popillia japonica</name>
    <name type="common">Japanese beetle</name>
    <dbReference type="NCBI Taxonomy" id="7064"/>
    <lineage>
        <taxon>Eukaryota</taxon>
        <taxon>Metazoa</taxon>
        <taxon>Ecdysozoa</taxon>
        <taxon>Arthropoda</taxon>
        <taxon>Hexapoda</taxon>
        <taxon>Insecta</taxon>
        <taxon>Pterygota</taxon>
        <taxon>Neoptera</taxon>
        <taxon>Endopterygota</taxon>
        <taxon>Coleoptera</taxon>
        <taxon>Polyphaga</taxon>
        <taxon>Scarabaeiformia</taxon>
        <taxon>Scarabaeidae</taxon>
        <taxon>Rutelinae</taxon>
        <taxon>Popillia</taxon>
    </lineage>
</organism>
<gene>
    <name evidence="3" type="ORF">QE152_g12530</name>
</gene>
<feature type="region of interest" description="Disordered" evidence="1">
    <location>
        <begin position="71"/>
        <end position="101"/>
    </location>
</feature>
<feature type="compositionally biased region" description="Basic and acidic residues" evidence="1">
    <location>
        <begin position="78"/>
        <end position="101"/>
    </location>
</feature>
<dbReference type="InterPro" id="IPR056924">
    <property type="entry name" value="SH3_Tf2-1"/>
</dbReference>
<name>A0AAW1LRF9_POPJA</name>
<protein>
    <recommendedName>
        <fullName evidence="2">Tf2-1-like SH3-like domain-containing protein</fullName>
    </recommendedName>
</protein>
<reference evidence="3 4" key="1">
    <citation type="journal article" date="2024" name="BMC Genomics">
        <title>De novo assembly and annotation of Popillia japonica's genome with initial clues to its potential as an invasive pest.</title>
        <authorList>
            <person name="Cucini C."/>
            <person name="Boschi S."/>
            <person name="Funari R."/>
            <person name="Cardaioli E."/>
            <person name="Iannotti N."/>
            <person name="Marturano G."/>
            <person name="Paoli F."/>
            <person name="Bruttini M."/>
            <person name="Carapelli A."/>
            <person name="Frati F."/>
            <person name="Nardi F."/>
        </authorList>
    </citation>
    <scope>NUCLEOTIDE SEQUENCE [LARGE SCALE GENOMIC DNA]</scope>
    <source>
        <strain evidence="3">DMR45628</strain>
    </source>
</reference>
<keyword evidence="4" id="KW-1185">Reference proteome</keyword>
<dbReference type="AlphaFoldDB" id="A0AAW1LRF9"/>
<dbReference type="Pfam" id="PF24626">
    <property type="entry name" value="SH3_Tf2-1"/>
    <property type="match status" value="1"/>
</dbReference>
<evidence type="ECO:0000313" key="4">
    <source>
        <dbReference type="Proteomes" id="UP001458880"/>
    </source>
</evidence>
<evidence type="ECO:0000256" key="1">
    <source>
        <dbReference type="SAM" id="MobiDB-lite"/>
    </source>
</evidence>
<dbReference type="Proteomes" id="UP001458880">
    <property type="component" value="Unassembled WGS sequence"/>
</dbReference>
<evidence type="ECO:0000313" key="3">
    <source>
        <dbReference type="EMBL" id="KAK9736386.1"/>
    </source>
</evidence>
<dbReference type="EMBL" id="JASPKY010000114">
    <property type="protein sequence ID" value="KAK9736386.1"/>
    <property type="molecule type" value="Genomic_DNA"/>
</dbReference>
<sequence length="101" mass="11530">MKSVAYSTGESTKLQPRYRGPYKVIQVLPSDTYRIASLQKETARTTTAHVSQLKIWKCEPDDDEDEIVANDEDEEISDENKHLNENIKDKSPIYDEARKGG</sequence>
<proteinExistence type="predicted"/>
<evidence type="ECO:0000259" key="2">
    <source>
        <dbReference type="Pfam" id="PF24626"/>
    </source>
</evidence>
<feature type="domain" description="Tf2-1-like SH3-like" evidence="2">
    <location>
        <begin position="9"/>
        <end position="54"/>
    </location>
</feature>
<accession>A0AAW1LRF9</accession>
<comment type="caution">
    <text evidence="3">The sequence shown here is derived from an EMBL/GenBank/DDBJ whole genome shotgun (WGS) entry which is preliminary data.</text>
</comment>